<comment type="similarity">
    <text evidence="2 7">Belongs to the cytochrome P450 family.</text>
</comment>
<dbReference type="EMBL" id="JAGPYM010000005">
    <property type="protein sequence ID" value="KAH6894738.1"/>
    <property type="molecule type" value="Genomic_DNA"/>
</dbReference>
<protein>
    <submittedName>
        <fullName evidence="8">Cytochrome P450</fullName>
    </submittedName>
</protein>
<dbReference type="AlphaFoldDB" id="A0A9P9ATW4"/>
<dbReference type="GO" id="GO:0005506">
    <property type="term" value="F:iron ion binding"/>
    <property type="evidence" value="ECO:0007669"/>
    <property type="project" value="InterPro"/>
</dbReference>
<dbReference type="SUPFAM" id="SSF48264">
    <property type="entry name" value="Cytochrome P450"/>
    <property type="match status" value="1"/>
</dbReference>
<dbReference type="InterPro" id="IPR017972">
    <property type="entry name" value="Cyt_P450_CS"/>
</dbReference>
<dbReference type="Gene3D" id="1.10.630.10">
    <property type="entry name" value="Cytochrome P450"/>
    <property type="match status" value="1"/>
</dbReference>
<dbReference type="PANTHER" id="PTHR24305">
    <property type="entry name" value="CYTOCHROME P450"/>
    <property type="match status" value="1"/>
</dbReference>
<reference evidence="8 9" key="1">
    <citation type="journal article" date="2021" name="Nat. Commun.">
        <title>Genetic determinants of endophytism in the Arabidopsis root mycobiome.</title>
        <authorList>
            <person name="Mesny F."/>
            <person name="Miyauchi S."/>
            <person name="Thiergart T."/>
            <person name="Pickel B."/>
            <person name="Atanasova L."/>
            <person name="Karlsson M."/>
            <person name="Huettel B."/>
            <person name="Barry K.W."/>
            <person name="Haridas S."/>
            <person name="Chen C."/>
            <person name="Bauer D."/>
            <person name="Andreopoulos W."/>
            <person name="Pangilinan J."/>
            <person name="LaButti K."/>
            <person name="Riley R."/>
            <person name="Lipzen A."/>
            <person name="Clum A."/>
            <person name="Drula E."/>
            <person name="Henrissat B."/>
            <person name="Kohler A."/>
            <person name="Grigoriev I.V."/>
            <person name="Martin F.M."/>
            <person name="Hacquard S."/>
        </authorList>
    </citation>
    <scope>NUCLEOTIDE SEQUENCE [LARGE SCALE GENOMIC DNA]</scope>
    <source>
        <strain evidence="8 9">MPI-CAGE-CH-0241</strain>
    </source>
</reference>
<evidence type="ECO:0000256" key="1">
    <source>
        <dbReference type="ARBA" id="ARBA00001971"/>
    </source>
</evidence>
<evidence type="ECO:0000256" key="2">
    <source>
        <dbReference type="ARBA" id="ARBA00010617"/>
    </source>
</evidence>
<dbReference type="GO" id="GO:0004497">
    <property type="term" value="F:monooxygenase activity"/>
    <property type="evidence" value="ECO:0007669"/>
    <property type="project" value="UniProtKB-KW"/>
</dbReference>
<feature type="binding site" description="axial binding residue" evidence="6">
    <location>
        <position position="429"/>
    </location>
    <ligand>
        <name>heme</name>
        <dbReference type="ChEBI" id="CHEBI:30413"/>
    </ligand>
    <ligandPart>
        <name>Fe</name>
        <dbReference type="ChEBI" id="CHEBI:18248"/>
    </ligandPart>
</feature>
<proteinExistence type="inferred from homology"/>
<dbReference type="CDD" id="cd11058">
    <property type="entry name" value="CYP60B-like"/>
    <property type="match status" value="1"/>
</dbReference>
<evidence type="ECO:0000256" key="6">
    <source>
        <dbReference type="PIRSR" id="PIRSR602401-1"/>
    </source>
</evidence>
<dbReference type="Pfam" id="PF00067">
    <property type="entry name" value="p450"/>
    <property type="match status" value="1"/>
</dbReference>
<evidence type="ECO:0000313" key="8">
    <source>
        <dbReference type="EMBL" id="KAH6894738.1"/>
    </source>
</evidence>
<evidence type="ECO:0000256" key="7">
    <source>
        <dbReference type="RuleBase" id="RU000461"/>
    </source>
</evidence>
<keyword evidence="5 6" id="KW-0408">Iron</keyword>
<evidence type="ECO:0000256" key="3">
    <source>
        <dbReference type="ARBA" id="ARBA00022617"/>
    </source>
</evidence>
<dbReference type="InterPro" id="IPR001128">
    <property type="entry name" value="Cyt_P450"/>
</dbReference>
<dbReference type="PRINTS" id="PR00385">
    <property type="entry name" value="P450"/>
</dbReference>
<keyword evidence="3 6" id="KW-0349">Heme</keyword>
<keyword evidence="4 6" id="KW-0479">Metal-binding</keyword>
<keyword evidence="7" id="KW-0503">Monooxygenase</keyword>
<dbReference type="InterPro" id="IPR002401">
    <property type="entry name" value="Cyt_P450_E_grp-I"/>
</dbReference>
<gene>
    <name evidence="8" type="ORF">B0T10DRAFT_481033</name>
</gene>
<accession>A0A9P9ATW4</accession>
<dbReference type="OrthoDB" id="1470350at2759"/>
<dbReference type="GO" id="GO:0016705">
    <property type="term" value="F:oxidoreductase activity, acting on paired donors, with incorporation or reduction of molecular oxygen"/>
    <property type="evidence" value="ECO:0007669"/>
    <property type="project" value="InterPro"/>
</dbReference>
<dbReference type="Proteomes" id="UP000777438">
    <property type="component" value="Unassembled WGS sequence"/>
</dbReference>
<dbReference type="InterPro" id="IPR050121">
    <property type="entry name" value="Cytochrome_P450_monoxygenase"/>
</dbReference>
<evidence type="ECO:0000313" key="9">
    <source>
        <dbReference type="Proteomes" id="UP000777438"/>
    </source>
</evidence>
<evidence type="ECO:0000256" key="4">
    <source>
        <dbReference type="ARBA" id="ARBA00022723"/>
    </source>
</evidence>
<name>A0A9P9ATW4_9HYPO</name>
<keyword evidence="9" id="KW-1185">Reference proteome</keyword>
<keyword evidence="7" id="KW-0560">Oxidoreductase</keyword>
<organism evidence="8 9">
    <name type="scientific">Thelonectria olida</name>
    <dbReference type="NCBI Taxonomy" id="1576542"/>
    <lineage>
        <taxon>Eukaryota</taxon>
        <taxon>Fungi</taxon>
        <taxon>Dikarya</taxon>
        <taxon>Ascomycota</taxon>
        <taxon>Pezizomycotina</taxon>
        <taxon>Sordariomycetes</taxon>
        <taxon>Hypocreomycetidae</taxon>
        <taxon>Hypocreales</taxon>
        <taxon>Nectriaceae</taxon>
        <taxon>Thelonectria</taxon>
    </lineage>
</organism>
<dbReference type="PROSITE" id="PS00086">
    <property type="entry name" value="CYTOCHROME_P450"/>
    <property type="match status" value="1"/>
</dbReference>
<comment type="cofactor">
    <cofactor evidence="1 6">
        <name>heme</name>
        <dbReference type="ChEBI" id="CHEBI:30413"/>
    </cofactor>
</comment>
<sequence length="485" mass="55284">MSFTLNVSHLALVFLTGTTYLLARAIYDLFYHPLRIYPGPKLWAVSRLPLSRVFISGKAHHRVRKLHDRYGPVVRVAPDELSYCHPDAWHEIMGHRGHGVPENPKDLTTFPTVFHKSILAANSNDHARMRRVSAPRFSATALKRQEDTLSYHVDLLILQLHEHCQNGKLPLDIISWINCATLDIISALVFGESFHCLQSTSYHSFVSLIFKGIKLAAYLACVRKFAFVDALLSVLTPRRFTEKPETLFPWSSEQISRLLEDDKNNMRQQEEDRLTKQEVITNASVFLVAGSETSATAISAAVFYLASDQLKLATLAQEVRSSFKHESEITSTGLQGLPYLNAVLEESLRMYPPVAGALPRKIAKGGCVLLGRHVPENTLVSIWQWPLYRNPNYFVSPDSFLPERWLNIPRLGNNSTRAFRPFSYGPRDCLGKSLAYIEMRLILARIIWNFDVQITEESQLWEKKSRSYIAWEKGRMLVYLMPRTG</sequence>
<evidence type="ECO:0000256" key="5">
    <source>
        <dbReference type="ARBA" id="ARBA00023004"/>
    </source>
</evidence>
<comment type="caution">
    <text evidence="8">The sequence shown here is derived from an EMBL/GenBank/DDBJ whole genome shotgun (WGS) entry which is preliminary data.</text>
</comment>
<dbReference type="PANTHER" id="PTHR24305:SF210">
    <property type="entry name" value="CYTOCHROME P450 MONOOXYGENASE ASQL-RELATED"/>
    <property type="match status" value="1"/>
</dbReference>
<dbReference type="GO" id="GO:0020037">
    <property type="term" value="F:heme binding"/>
    <property type="evidence" value="ECO:0007669"/>
    <property type="project" value="InterPro"/>
</dbReference>
<dbReference type="InterPro" id="IPR036396">
    <property type="entry name" value="Cyt_P450_sf"/>
</dbReference>
<dbReference type="PRINTS" id="PR00463">
    <property type="entry name" value="EP450I"/>
</dbReference>